<dbReference type="RefSeq" id="XP_022515548.1">
    <property type="nucleotide sequence ID" value="XM_022652162.1"/>
</dbReference>
<dbReference type="InterPro" id="IPR029063">
    <property type="entry name" value="SAM-dependent_MTases_sf"/>
</dbReference>
<sequence>MAEQQGPAGHEADGHPLIAVEEDEAVGDLQYQGFRDGAYHRPNDEEELNRLDLMDEMFFHINKGELHLAPISDSGLRVLDIGFGTGTWAIAMGDAYPQAEIIGVDISASAPEWVPPNTRFEIADVEDDWTFRAPFDYIHCRYMAGAIRNWPQLMRRTFENLKPGAWAEFADLDIDYYSQDGTLTENDALSRWIKIAAQGMEDLGRSLRPGKRLEGWMRDAGFVNVNVVRTPVPVGTWPRDKRLKRIGLLNFIQLHEGLTGLNVRLFCDFLGWSRQDLDVLLMQVRSDFRNPSIHSIYDM</sequence>
<dbReference type="AlphaFoldDB" id="A0A177FIQ7"/>
<dbReference type="GeneID" id="34597358"/>
<dbReference type="SUPFAM" id="SSF53335">
    <property type="entry name" value="S-adenosyl-L-methionine-dependent methyltransferases"/>
    <property type="match status" value="1"/>
</dbReference>
<keyword evidence="2" id="KW-1185">Reference proteome</keyword>
<gene>
    <name evidence="1" type="ORF">AYO21_02182</name>
</gene>
<dbReference type="EMBL" id="LVKK01000009">
    <property type="protein sequence ID" value="OAG43596.1"/>
    <property type="molecule type" value="Genomic_DNA"/>
</dbReference>
<organism evidence="1 2">
    <name type="scientific">Fonsecaea monophora</name>
    <dbReference type="NCBI Taxonomy" id="254056"/>
    <lineage>
        <taxon>Eukaryota</taxon>
        <taxon>Fungi</taxon>
        <taxon>Dikarya</taxon>
        <taxon>Ascomycota</taxon>
        <taxon>Pezizomycotina</taxon>
        <taxon>Eurotiomycetes</taxon>
        <taxon>Chaetothyriomycetidae</taxon>
        <taxon>Chaetothyriales</taxon>
        <taxon>Herpotrichiellaceae</taxon>
        <taxon>Fonsecaea</taxon>
    </lineage>
</organism>
<dbReference type="PANTHER" id="PTHR43591:SF24">
    <property type="entry name" value="2-METHOXY-6-POLYPRENYL-1,4-BENZOQUINOL METHYLASE, MITOCHONDRIAL"/>
    <property type="match status" value="1"/>
</dbReference>
<evidence type="ECO:0000313" key="2">
    <source>
        <dbReference type="Proteomes" id="UP000077002"/>
    </source>
</evidence>
<protein>
    <recommendedName>
        <fullName evidence="3">Methyltransferase domain-containing protein</fullName>
    </recommendedName>
</protein>
<dbReference type="Proteomes" id="UP000077002">
    <property type="component" value="Unassembled WGS sequence"/>
</dbReference>
<reference evidence="1 2" key="1">
    <citation type="submission" date="2016-03" db="EMBL/GenBank/DDBJ databases">
        <title>Draft genome sequence of the Fonsecaea monophora CBS 269.37.</title>
        <authorList>
            <person name="Bombassaro A."/>
            <person name="Vinicius W.A."/>
            <person name="De Hoog S."/>
            <person name="Sun J."/>
            <person name="Souza E.M."/>
            <person name="Raittz R.T."/>
            <person name="Costa F."/>
            <person name="Leao A.C."/>
            <person name="Tadra-Sfeir M.Z."/>
            <person name="Baura V."/>
            <person name="Balsanelli E."/>
            <person name="Pedrosa F.O."/>
            <person name="Moreno L.F."/>
            <person name="Steffens M.B."/>
            <person name="Xi L."/>
            <person name="Bocca A.L."/>
            <person name="Felipe M.S."/>
            <person name="Teixeira M."/>
            <person name="Telles Filho F.Q."/>
            <person name="Azevedo C.M."/>
            <person name="Gomes R."/>
            <person name="Vicente V.A."/>
        </authorList>
    </citation>
    <scope>NUCLEOTIDE SEQUENCE [LARGE SCALE GENOMIC DNA]</scope>
    <source>
        <strain evidence="1 2">CBS 269.37</strain>
    </source>
</reference>
<comment type="caution">
    <text evidence="1">The sequence shown here is derived from an EMBL/GenBank/DDBJ whole genome shotgun (WGS) entry which is preliminary data.</text>
</comment>
<dbReference type="Pfam" id="PF13489">
    <property type="entry name" value="Methyltransf_23"/>
    <property type="match status" value="1"/>
</dbReference>
<accession>A0A177FIQ7</accession>
<dbReference type="CDD" id="cd02440">
    <property type="entry name" value="AdoMet_MTases"/>
    <property type="match status" value="1"/>
</dbReference>
<proteinExistence type="predicted"/>
<dbReference type="OrthoDB" id="2013972at2759"/>
<evidence type="ECO:0008006" key="3">
    <source>
        <dbReference type="Google" id="ProtNLM"/>
    </source>
</evidence>
<evidence type="ECO:0000313" key="1">
    <source>
        <dbReference type="EMBL" id="OAG43596.1"/>
    </source>
</evidence>
<dbReference type="GO" id="GO:0008168">
    <property type="term" value="F:methyltransferase activity"/>
    <property type="evidence" value="ECO:0007669"/>
    <property type="project" value="TreeGrafter"/>
</dbReference>
<name>A0A177FIQ7_9EURO</name>
<dbReference type="Gene3D" id="3.40.50.150">
    <property type="entry name" value="Vaccinia Virus protein VP39"/>
    <property type="match status" value="1"/>
</dbReference>
<dbReference type="PANTHER" id="PTHR43591">
    <property type="entry name" value="METHYLTRANSFERASE"/>
    <property type="match status" value="1"/>
</dbReference>